<dbReference type="EMBL" id="LXQA010415292">
    <property type="protein sequence ID" value="MCI50356.1"/>
    <property type="molecule type" value="Genomic_DNA"/>
</dbReference>
<name>A0A392SR76_9FABA</name>
<feature type="region of interest" description="Disordered" evidence="1">
    <location>
        <begin position="52"/>
        <end position="100"/>
    </location>
</feature>
<evidence type="ECO:0000313" key="2">
    <source>
        <dbReference type="EMBL" id="MCI50356.1"/>
    </source>
</evidence>
<proteinExistence type="predicted"/>
<protein>
    <submittedName>
        <fullName evidence="2">Uncharacterized protein</fullName>
    </submittedName>
</protein>
<feature type="non-terminal residue" evidence="2">
    <location>
        <position position="100"/>
    </location>
</feature>
<feature type="compositionally biased region" description="Polar residues" evidence="1">
    <location>
        <begin position="52"/>
        <end position="63"/>
    </location>
</feature>
<keyword evidence="3" id="KW-1185">Reference proteome</keyword>
<evidence type="ECO:0000256" key="1">
    <source>
        <dbReference type="SAM" id="MobiDB-lite"/>
    </source>
</evidence>
<feature type="non-terminal residue" evidence="2">
    <location>
        <position position="1"/>
    </location>
</feature>
<evidence type="ECO:0000313" key="3">
    <source>
        <dbReference type="Proteomes" id="UP000265520"/>
    </source>
</evidence>
<dbReference type="Proteomes" id="UP000265520">
    <property type="component" value="Unassembled WGS sequence"/>
</dbReference>
<sequence length="100" mass="10478">CGVDEVVHISSGGIVFPVRILEEVGVSTMLTGKVVARAESVVGDHVFSPPLQQGRSPACWSNSGGEDFFPGEGEGESMDKGSPFQKVMGGKRQVRGSVQS</sequence>
<accession>A0A392SR76</accession>
<comment type="caution">
    <text evidence="2">The sequence shown here is derived from an EMBL/GenBank/DDBJ whole genome shotgun (WGS) entry which is preliminary data.</text>
</comment>
<reference evidence="2 3" key="1">
    <citation type="journal article" date="2018" name="Front. Plant Sci.">
        <title>Red Clover (Trifolium pratense) and Zigzag Clover (T. medium) - A Picture of Genomic Similarities and Differences.</title>
        <authorList>
            <person name="Dluhosova J."/>
            <person name="Istvanek J."/>
            <person name="Nedelnik J."/>
            <person name="Repkova J."/>
        </authorList>
    </citation>
    <scope>NUCLEOTIDE SEQUENCE [LARGE SCALE GENOMIC DNA]</scope>
    <source>
        <strain evidence="3">cv. 10/8</strain>
        <tissue evidence="2">Leaf</tissue>
    </source>
</reference>
<organism evidence="2 3">
    <name type="scientific">Trifolium medium</name>
    <dbReference type="NCBI Taxonomy" id="97028"/>
    <lineage>
        <taxon>Eukaryota</taxon>
        <taxon>Viridiplantae</taxon>
        <taxon>Streptophyta</taxon>
        <taxon>Embryophyta</taxon>
        <taxon>Tracheophyta</taxon>
        <taxon>Spermatophyta</taxon>
        <taxon>Magnoliopsida</taxon>
        <taxon>eudicotyledons</taxon>
        <taxon>Gunneridae</taxon>
        <taxon>Pentapetalae</taxon>
        <taxon>rosids</taxon>
        <taxon>fabids</taxon>
        <taxon>Fabales</taxon>
        <taxon>Fabaceae</taxon>
        <taxon>Papilionoideae</taxon>
        <taxon>50 kb inversion clade</taxon>
        <taxon>NPAAA clade</taxon>
        <taxon>Hologalegina</taxon>
        <taxon>IRL clade</taxon>
        <taxon>Trifolieae</taxon>
        <taxon>Trifolium</taxon>
    </lineage>
</organism>
<dbReference type="AlphaFoldDB" id="A0A392SR76"/>